<evidence type="ECO:0000256" key="1">
    <source>
        <dbReference type="SAM" id="SignalP"/>
    </source>
</evidence>
<keyword evidence="3" id="KW-1185">Reference proteome</keyword>
<comment type="caution">
    <text evidence="2">The sequence shown here is derived from an EMBL/GenBank/DDBJ whole genome shotgun (WGS) entry which is preliminary data.</text>
</comment>
<accession>A0ABV2EGB5</accession>
<evidence type="ECO:0000313" key="2">
    <source>
        <dbReference type="EMBL" id="MET3526084.1"/>
    </source>
</evidence>
<sequence length="127" mass="12859">MLARIIAGVLAGSLIAGAAEAASPRFGTREGDLGCAGLLAVAYEGAKASAKPQEQVLSATIAAYGVYIGRLSATSGPITRQAMGQVVDKMSNEERNAFGRACLARAGELLKAPFAGAQPSARPRPGT</sequence>
<feature type="signal peptide" evidence="1">
    <location>
        <begin position="1"/>
        <end position="21"/>
    </location>
</feature>
<evidence type="ECO:0000313" key="3">
    <source>
        <dbReference type="Proteomes" id="UP001549110"/>
    </source>
</evidence>
<organism evidence="2 3">
    <name type="scientific">Phenylobacterium koreense</name>
    <dbReference type="NCBI Taxonomy" id="266125"/>
    <lineage>
        <taxon>Bacteria</taxon>
        <taxon>Pseudomonadati</taxon>
        <taxon>Pseudomonadota</taxon>
        <taxon>Alphaproteobacteria</taxon>
        <taxon>Caulobacterales</taxon>
        <taxon>Caulobacteraceae</taxon>
        <taxon>Phenylobacterium</taxon>
    </lineage>
</organism>
<dbReference type="EMBL" id="JBEPLU010000001">
    <property type="protein sequence ID" value="MET3526084.1"/>
    <property type="molecule type" value="Genomic_DNA"/>
</dbReference>
<feature type="chain" id="PRO_5046435993" evidence="1">
    <location>
        <begin position="22"/>
        <end position="127"/>
    </location>
</feature>
<protein>
    <submittedName>
        <fullName evidence="2">ABC-type transporter lipoprotein component MlaA</fullName>
    </submittedName>
</protein>
<keyword evidence="2" id="KW-0449">Lipoprotein</keyword>
<gene>
    <name evidence="2" type="ORF">ABID41_001179</name>
</gene>
<name>A0ABV2EGB5_9CAUL</name>
<reference evidence="2 3" key="1">
    <citation type="submission" date="2024-06" db="EMBL/GenBank/DDBJ databases">
        <title>Genomic Encyclopedia of Type Strains, Phase IV (KMG-IV): sequencing the most valuable type-strain genomes for metagenomic binning, comparative biology and taxonomic classification.</title>
        <authorList>
            <person name="Goeker M."/>
        </authorList>
    </citation>
    <scope>NUCLEOTIDE SEQUENCE [LARGE SCALE GENOMIC DNA]</scope>
    <source>
        <strain evidence="2 3">DSM 17809</strain>
    </source>
</reference>
<keyword evidence="1" id="KW-0732">Signal</keyword>
<proteinExistence type="predicted"/>
<dbReference type="Proteomes" id="UP001549110">
    <property type="component" value="Unassembled WGS sequence"/>
</dbReference>
<dbReference type="RefSeq" id="WP_331929188.1">
    <property type="nucleotide sequence ID" value="NZ_JBEPLU010000001.1"/>
</dbReference>